<feature type="transmembrane region" description="Helical" evidence="8">
    <location>
        <begin position="787"/>
        <end position="811"/>
    </location>
</feature>
<reference evidence="10 11" key="1">
    <citation type="journal article" date="2017" name="ISME J.">
        <title>Potential for microbial H2 and metal transformations associated with novel bacteria and archaea in deep terrestrial subsurface sediments.</title>
        <authorList>
            <person name="Hernsdorf A.W."/>
            <person name="Amano Y."/>
            <person name="Miyakawa K."/>
            <person name="Ise K."/>
            <person name="Suzuki Y."/>
            <person name="Anantharaman K."/>
            <person name="Probst A."/>
            <person name="Burstein D."/>
            <person name="Thomas B.C."/>
            <person name="Banfield J.F."/>
        </authorList>
    </citation>
    <scope>NUCLEOTIDE SEQUENCE [LARGE SCALE GENOMIC DNA]</scope>
    <source>
        <strain evidence="10">HGW-Kuenenbacteria-1</strain>
    </source>
</reference>
<keyword evidence="4" id="KW-0067">ATP-binding</keyword>
<dbReference type="Gene3D" id="3.40.50.1000">
    <property type="entry name" value="HAD superfamily/HAD-like"/>
    <property type="match status" value="2"/>
</dbReference>
<dbReference type="InterPro" id="IPR008250">
    <property type="entry name" value="ATPase_P-typ_transduc_dom_A_sf"/>
</dbReference>
<evidence type="ECO:0000256" key="8">
    <source>
        <dbReference type="SAM" id="Phobius"/>
    </source>
</evidence>
<dbReference type="Gene3D" id="2.70.150.10">
    <property type="entry name" value="Calcium-transporting ATPase, cytoplasmic transduction domain A"/>
    <property type="match status" value="1"/>
</dbReference>
<dbReference type="InterPro" id="IPR059000">
    <property type="entry name" value="ATPase_P-type_domA"/>
</dbReference>
<dbReference type="Proteomes" id="UP000233414">
    <property type="component" value="Unassembled WGS sequence"/>
</dbReference>
<feature type="transmembrane region" description="Helical" evidence="8">
    <location>
        <begin position="39"/>
        <end position="57"/>
    </location>
</feature>
<dbReference type="GO" id="GO:0016020">
    <property type="term" value="C:membrane"/>
    <property type="evidence" value="ECO:0007669"/>
    <property type="project" value="UniProtKB-SubCell"/>
</dbReference>
<dbReference type="SMART" id="SM00831">
    <property type="entry name" value="Cation_ATPase_N"/>
    <property type="match status" value="1"/>
</dbReference>
<dbReference type="InterPro" id="IPR001757">
    <property type="entry name" value="P_typ_ATPase"/>
</dbReference>
<dbReference type="Pfam" id="PF00690">
    <property type="entry name" value="Cation_ATPase_N"/>
    <property type="match status" value="1"/>
</dbReference>
<feature type="transmembrane region" description="Helical" evidence="8">
    <location>
        <begin position="715"/>
        <end position="735"/>
    </location>
</feature>
<keyword evidence="2 8" id="KW-0812">Transmembrane</keyword>
<evidence type="ECO:0000313" key="11">
    <source>
        <dbReference type="Proteomes" id="UP000233414"/>
    </source>
</evidence>
<dbReference type="SUPFAM" id="SSF81660">
    <property type="entry name" value="Metal cation-transporting ATPase, ATP-binding domain N"/>
    <property type="match status" value="1"/>
</dbReference>
<dbReference type="InterPro" id="IPR023299">
    <property type="entry name" value="ATPase_P-typ_cyto_dom_N"/>
</dbReference>
<accession>A0A2N1UPA9</accession>
<keyword evidence="7 8" id="KW-0472">Membrane</keyword>
<dbReference type="SUPFAM" id="SSF81665">
    <property type="entry name" value="Calcium ATPase, transmembrane domain M"/>
    <property type="match status" value="1"/>
</dbReference>
<feature type="transmembrane region" description="Helical" evidence="8">
    <location>
        <begin position="63"/>
        <end position="79"/>
    </location>
</feature>
<dbReference type="InterPro" id="IPR036412">
    <property type="entry name" value="HAD-like_sf"/>
</dbReference>
<evidence type="ECO:0000256" key="4">
    <source>
        <dbReference type="ARBA" id="ARBA00022840"/>
    </source>
</evidence>
<feature type="transmembrane region" description="Helical" evidence="8">
    <location>
        <begin position="755"/>
        <end position="775"/>
    </location>
</feature>
<keyword evidence="6 8" id="KW-1133">Transmembrane helix</keyword>
<feature type="domain" description="Cation-transporting P-type ATPase N-terminal" evidence="9">
    <location>
        <begin position="2"/>
        <end position="59"/>
    </location>
</feature>
<dbReference type="Pfam" id="PF00702">
    <property type="entry name" value="Hydrolase"/>
    <property type="match status" value="1"/>
</dbReference>
<dbReference type="InterPro" id="IPR044492">
    <property type="entry name" value="P_typ_ATPase_HD_dom"/>
</dbReference>
<feature type="transmembrane region" description="Helical" evidence="8">
    <location>
        <begin position="681"/>
        <end position="709"/>
    </location>
</feature>
<sequence length="820" mass="91485">MQHQGLKENEIKKLREKFGENSLPAEKQFSFITIFFSQFKSPLIYILFFVGLISLFFKEYIDAVLIVLVGLFNALLGFFQEYNSQKTLVALKNIIKPKALVIRDGCRKQIEAKELVPGDLVIIGSGDKIPADGELIESLNLLVNEAILTGEDEAVAKKLTDNKLFMGATVIWGNGIMKISKIGLDTEIGKIGSSIVEIKESKTPIQVALDKFAKNLLFIIFIICLIIFITGVLYQENFWAMLRTSIVLSAAAIPEGLPVAITIILTLGMRRVLIKKGLVRKLLSIETLGSTSVICVDKTGTLTEGIMKVVKSDFFDNDKAFLALTLVNNQRMNLEIALWDYVRKNPSNPLYQGGTAQDPQEIFNSHLRIYEEPFDSEKKYALSINKINNKNTAFVLGAPEIVLSFCQLSAQESVDTLKKIDDWASKGLRILGVGFKEKGELKEKKDFVWLGLVAVEDPLRSGAKEAIEQAMQAGIKIKIITGDHSKTAEKVARNLGFKIGPNNILSGNELGMISDQELKDRIDDIILFSRVLPHQKLKIVEALQAKKEIIAMTGDGVNDALALKKADIGVVMGAGAEVAKEVGDLILLDNNFKTILTAVEEGRLIFSNIKKVVAYALSNAFVEIVLIFGAIILNFPLPLTIAQIIWIQLICDGPPDIILGFEPKDRDLMKEKPIDNKKDGFLSKSVMFLIIAVSLSIGLLTLFLFWYFYNRTNSLILAQTIAFTSVAFVGLFYIFSFKNLSKPLFKINNFFGNKYLLWSVLYGFVLIFVALYVPALNKILNTVPLNFFHWLFVLGIAIISILIIEIFKFFLIKKQLVLKI</sequence>
<evidence type="ECO:0000313" key="10">
    <source>
        <dbReference type="EMBL" id="PKL72690.1"/>
    </source>
</evidence>
<proteinExistence type="predicted"/>
<dbReference type="GO" id="GO:0016887">
    <property type="term" value="F:ATP hydrolysis activity"/>
    <property type="evidence" value="ECO:0007669"/>
    <property type="project" value="InterPro"/>
</dbReference>
<evidence type="ECO:0000256" key="2">
    <source>
        <dbReference type="ARBA" id="ARBA00022692"/>
    </source>
</evidence>
<evidence type="ECO:0000256" key="1">
    <source>
        <dbReference type="ARBA" id="ARBA00004141"/>
    </source>
</evidence>
<dbReference type="EMBL" id="PGYQ01000001">
    <property type="protein sequence ID" value="PKL72690.1"/>
    <property type="molecule type" value="Genomic_DNA"/>
</dbReference>
<feature type="transmembrane region" description="Helical" evidence="8">
    <location>
        <begin position="246"/>
        <end position="267"/>
    </location>
</feature>
<evidence type="ECO:0000256" key="3">
    <source>
        <dbReference type="ARBA" id="ARBA00022741"/>
    </source>
</evidence>
<keyword evidence="3" id="KW-0547">Nucleotide-binding</keyword>
<dbReference type="SFLD" id="SFLDG00002">
    <property type="entry name" value="C1.7:_P-type_atpase_like"/>
    <property type="match status" value="1"/>
</dbReference>
<evidence type="ECO:0000256" key="5">
    <source>
        <dbReference type="ARBA" id="ARBA00022967"/>
    </source>
</evidence>
<protein>
    <recommendedName>
        <fullName evidence="9">Cation-transporting P-type ATPase N-terminal domain-containing protein</fullName>
    </recommendedName>
</protein>
<comment type="caution">
    <text evidence="10">The sequence shown here is derived from an EMBL/GenBank/DDBJ whole genome shotgun (WGS) entry which is preliminary data.</text>
</comment>
<evidence type="ECO:0000256" key="6">
    <source>
        <dbReference type="ARBA" id="ARBA00022989"/>
    </source>
</evidence>
<dbReference type="SFLD" id="SFLDF00027">
    <property type="entry name" value="p-type_atpase"/>
    <property type="match status" value="1"/>
</dbReference>
<dbReference type="SUPFAM" id="SSF56784">
    <property type="entry name" value="HAD-like"/>
    <property type="match status" value="1"/>
</dbReference>
<dbReference type="SUPFAM" id="SSF81653">
    <property type="entry name" value="Calcium ATPase, transduction domain A"/>
    <property type="match status" value="1"/>
</dbReference>
<evidence type="ECO:0000256" key="7">
    <source>
        <dbReference type="ARBA" id="ARBA00023136"/>
    </source>
</evidence>
<dbReference type="PANTHER" id="PTHR42861">
    <property type="entry name" value="CALCIUM-TRANSPORTING ATPASE"/>
    <property type="match status" value="1"/>
</dbReference>
<dbReference type="GO" id="GO:0005524">
    <property type="term" value="F:ATP binding"/>
    <property type="evidence" value="ECO:0007669"/>
    <property type="project" value="UniProtKB-KW"/>
</dbReference>
<dbReference type="Pfam" id="PF00122">
    <property type="entry name" value="E1-E2_ATPase"/>
    <property type="match status" value="1"/>
</dbReference>
<keyword evidence="5" id="KW-1278">Translocase</keyword>
<gene>
    <name evidence="10" type="ORF">CVV26_00270</name>
</gene>
<dbReference type="InterPro" id="IPR023298">
    <property type="entry name" value="ATPase_P-typ_TM_dom_sf"/>
</dbReference>
<organism evidence="10 11">
    <name type="scientific">Candidatus Kuenenbacteria bacterium HGW-Kuenenbacteria-1</name>
    <dbReference type="NCBI Taxonomy" id="2013812"/>
    <lineage>
        <taxon>Bacteria</taxon>
        <taxon>Candidatus Kueneniibacteriota</taxon>
    </lineage>
</organism>
<comment type="subcellular location">
    <subcellularLocation>
        <location evidence="1">Membrane</location>
        <topology evidence="1">Multi-pass membrane protein</topology>
    </subcellularLocation>
</comment>
<dbReference type="Pfam" id="PF00689">
    <property type="entry name" value="Cation_ATPase_C"/>
    <property type="match status" value="1"/>
</dbReference>
<dbReference type="SFLD" id="SFLDS00003">
    <property type="entry name" value="Haloacid_Dehalogenase"/>
    <property type="match status" value="1"/>
</dbReference>
<feature type="transmembrane region" description="Helical" evidence="8">
    <location>
        <begin position="216"/>
        <end position="234"/>
    </location>
</feature>
<dbReference type="InterPro" id="IPR004014">
    <property type="entry name" value="ATPase_P-typ_cation-transptr_N"/>
</dbReference>
<dbReference type="PRINTS" id="PR00120">
    <property type="entry name" value="HATPASE"/>
</dbReference>
<dbReference type="NCBIfam" id="TIGR01494">
    <property type="entry name" value="ATPase_P-type"/>
    <property type="match status" value="3"/>
</dbReference>
<dbReference type="InterPro" id="IPR023214">
    <property type="entry name" value="HAD_sf"/>
</dbReference>
<dbReference type="PROSITE" id="PS00154">
    <property type="entry name" value="ATPASE_E1_E2"/>
    <property type="match status" value="1"/>
</dbReference>
<dbReference type="InterPro" id="IPR006068">
    <property type="entry name" value="ATPase_P-typ_cation-transptr_C"/>
</dbReference>
<dbReference type="Gene3D" id="1.20.1110.10">
    <property type="entry name" value="Calcium-transporting ATPase, transmembrane domain"/>
    <property type="match status" value="2"/>
</dbReference>
<dbReference type="InterPro" id="IPR018303">
    <property type="entry name" value="ATPase_P-typ_P_site"/>
</dbReference>
<dbReference type="AlphaFoldDB" id="A0A2N1UPA9"/>
<dbReference type="PRINTS" id="PR00119">
    <property type="entry name" value="CATATPASE"/>
</dbReference>
<name>A0A2N1UPA9_9BACT</name>
<evidence type="ECO:0000259" key="9">
    <source>
        <dbReference type="SMART" id="SM00831"/>
    </source>
</evidence>
<dbReference type="Gene3D" id="3.40.1110.10">
    <property type="entry name" value="Calcium-transporting ATPase, cytoplasmic domain N"/>
    <property type="match status" value="2"/>
</dbReference>